<name>A0ABX7S6L5_9BACT</name>
<evidence type="ECO:0000256" key="8">
    <source>
        <dbReference type="ARBA" id="ARBA00022842"/>
    </source>
</evidence>
<evidence type="ECO:0000256" key="2">
    <source>
        <dbReference type="ARBA" id="ARBA00022649"/>
    </source>
</evidence>
<evidence type="ECO:0000313" key="11">
    <source>
        <dbReference type="EMBL" id="QTA38231.1"/>
    </source>
</evidence>
<reference evidence="11 12" key="1">
    <citation type="submission" date="2021-03" db="EMBL/GenBank/DDBJ databases">
        <title>Thermosipho ferrireducens sp.nov., an anaerobic thermophilic iron-reducing bacterium isolated from a deep-sea hydrothermal sulfide deposits.</title>
        <authorList>
            <person name="Zeng X."/>
            <person name="Chen Y."/>
            <person name="Shao Z."/>
        </authorList>
    </citation>
    <scope>NUCLEOTIDE SEQUENCE [LARGE SCALE GENOMIC DNA]</scope>
    <source>
        <strain evidence="11 12">JL129W03</strain>
    </source>
</reference>
<dbReference type="InterPro" id="IPR052038">
    <property type="entry name" value="Type-VII_TA_antitoxin"/>
</dbReference>
<feature type="domain" description="Polymerase nucleotidyl transferase" evidence="10">
    <location>
        <begin position="16"/>
        <end position="95"/>
    </location>
</feature>
<dbReference type="PANTHER" id="PTHR33571:SF14">
    <property type="entry name" value="PROTEIN ADENYLYLTRANSFERASE MJ0435-RELATED"/>
    <property type="match status" value="1"/>
</dbReference>
<evidence type="ECO:0000256" key="6">
    <source>
        <dbReference type="ARBA" id="ARBA00022741"/>
    </source>
</evidence>
<evidence type="ECO:0000256" key="5">
    <source>
        <dbReference type="ARBA" id="ARBA00022723"/>
    </source>
</evidence>
<dbReference type="InterPro" id="IPR043519">
    <property type="entry name" value="NT_sf"/>
</dbReference>
<keyword evidence="7" id="KW-0067">ATP-binding</keyword>
<keyword evidence="6" id="KW-0547">Nucleotide-binding</keyword>
<dbReference type="CDD" id="cd05403">
    <property type="entry name" value="NT_KNTase_like"/>
    <property type="match status" value="1"/>
</dbReference>
<dbReference type="SUPFAM" id="SSF81301">
    <property type="entry name" value="Nucleotidyltransferase"/>
    <property type="match status" value="1"/>
</dbReference>
<organism evidence="11 12">
    <name type="scientific">Thermosipho ferrireducens</name>
    <dbReference type="NCBI Taxonomy" id="2571116"/>
    <lineage>
        <taxon>Bacteria</taxon>
        <taxon>Thermotogati</taxon>
        <taxon>Thermotogota</taxon>
        <taxon>Thermotogae</taxon>
        <taxon>Thermotogales</taxon>
        <taxon>Fervidobacteriaceae</taxon>
        <taxon>Thermosipho</taxon>
    </lineage>
</organism>
<accession>A0ABX7S6L5</accession>
<dbReference type="Pfam" id="PF01909">
    <property type="entry name" value="NTP_transf_2"/>
    <property type="match status" value="1"/>
</dbReference>
<evidence type="ECO:0000256" key="7">
    <source>
        <dbReference type="ARBA" id="ARBA00022840"/>
    </source>
</evidence>
<dbReference type="EMBL" id="CP071446">
    <property type="protein sequence ID" value="QTA38231.1"/>
    <property type="molecule type" value="Genomic_DNA"/>
</dbReference>
<comment type="cofactor">
    <cofactor evidence="1">
        <name>Mg(2+)</name>
        <dbReference type="ChEBI" id="CHEBI:18420"/>
    </cofactor>
</comment>
<keyword evidence="5" id="KW-0479">Metal-binding</keyword>
<evidence type="ECO:0000256" key="9">
    <source>
        <dbReference type="ARBA" id="ARBA00038276"/>
    </source>
</evidence>
<sequence length="100" mass="11791">MKENVKSLEEIIQILIQHREYLEEKYRIKSLKIFGSYAEGKQTEKSDIDLIVDFYEVPTLIEFVRIEEELSKILGVKVDLLTEKSISPFIKPYIKEVEVI</sequence>
<dbReference type="Gene3D" id="3.30.460.10">
    <property type="entry name" value="Beta Polymerase, domain 2"/>
    <property type="match status" value="1"/>
</dbReference>
<keyword evidence="4" id="KW-0548">Nucleotidyltransferase</keyword>
<keyword evidence="2" id="KW-1277">Toxin-antitoxin system</keyword>
<protein>
    <submittedName>
        <fullName evidence="11">Nucleotidyltransferase family protein</fullName>
    </submittedName>
</protein>
<dbReference type="InterPro" id="IPR002934">
    <property type="entry name" value="Polymerase_NTP_transf_dom"/>
</dbReference>
<dbReference type="PANTHER" id="PTHR33571">
    <property type="entry name" value="SSL8005 PROTEIN"/>
    <property type="match status" value="1"/>
</dbReference>
<comment type="similarity">
    <text evidence="9">Belongs to the MntA antitoxin family.</text>
</comment>
<dbReference type="RefSeq" id="WP_207566951.1">
    <property type="nucleotide sequence ID" value="NZ_CP071446.1"/>
</dbReference>
<gene>
    <name evidence="11" type="ORF">JYK00_01435</name>
</gene>
<keyword evidence="3" id="KW-0808">Transferase</keyword>
<evidence type="ECO:0000256" key="4">
    <source>
        <dbReference type="ARBA" id="ARBA00022695"/>
    </source>
</evidence>
<evidence type="ECO:0000256" key="1">
    <source>
        <dbReference type="ARBA" id="ARBA00001946"/>
    </source>
</evidence>
<dbReference type="Proteomes" id="UP000671862">
    <property type="component" value="Chromosome"/>
</dbReference>
<proteinExistence type="inferred from homology"/>
<evidence type="ECO:0000259" key="10">
    <source>
        <dbReference type="Pfam" id="PF01909"/>
    </source>
</evidence>
<evidence type="ECO:0000313" key="12">
    <source>
        <dbReference type="Proteomes" id="UP000671862"/>
    </source>
</evidence>
<evidence type="ECO:0000256" key="3">
    <source>
        <dbReference type="ARBA" id="ARBA00022679"/>
    </source>
</evidence>
<keyword evidence="12" id="KW-1185">Reference proteome</keyword>
<keyword evidence="8" id="KW-0460">Magnesium</keyword>